<dbReference type="RefSeq" id="WP_318347313.1">
    <property type="nucleotide sequence ID" value="NZ_AP018694.1"/>
</dbReference>
<sequence>MKTKLIALVLVIAGFTSGCMKDDVMSPMPLNPDTAGDVSVDRFGSAFAHLFLRDDTNGFPAANQPVDFDAIPAFNTHGLGPNGEKTIYYNFDVLSTTPAPIYVLFQDGQTTPVSGQLNIINVVPGDAGYNDFWLVQKVTVPANYVANTVTSYDEILQKGYSITSTTTIVNCPVVPKGSVARKRYLASESAALTRGWYKDKVVYYFNFLEKELMTVNGKVPTSDIYVAFNVNPDMTGGGPASGFKTEDGTTTGQTHNVPETLPANAAYSPLWDVQIYNNNSFGTVSNLQTASSAPIMAMDAAVVNCPIVWVQP</sequence>
<keyword evidence="3" id="KW-1185">Reference proteome</keyword>
<dbReference type="Proteomes" id="UP001193389">
    <property type="component" value="Chromosome"/>
</dbReference>
<protein>
    <recommendedName>
        <fullName evidence="4">Lipoprotein</fullName>
    </recommendedName>
</protein>
<keyword evidence="1" id="KW-0732">Signal</keyword>
<dbReference type="PROSITE" id="PS51257">
    <property type="entry name" value="PROKAR_LIPOPROTEIN"/>
    <property type="match status" value="1"/>
</dbReference>
<name>A0A5K7SBU3_9BACT</name>
<dbReference type="AlphaFoldDB" id="A0A5K7SBU3"/>
<reference evidence="2" key="1">
    <citation type="journal article" date="2020" name="Int. J. Syst. Evol. Microbiol.">
        <title>Aquipluma nitroreducens gen. nov. sp. nov., a novel facultatively anaerobic bacterium isolated from a freshwater lake.</title>
        <authorList>
            <person name="Watanabe M."/>
            <person name="Kojima H."/>
            <person name="Fukui M."/>
        </authorList>
    </citation>
    <scope>NUCLEOTIDE SEQUENCE</scope>
    <source>
        <strain evidence="2">MeG22</strain>
    </source>
</reference>
<evidence type="ECO:0008006" key="4">
    <source>
        <dbReference type="Google" id="ProtNLM"/>
    </source>
</evidence>
<gene>
    <name evidence="2" type="ORF">AQPE_3211</name>
</gene>
<evidence type="ECO:0000313" key="3">
    <source>
        <dbReference type="Proteomes" id="UP001193389"/>
    </source>
</evidence>
<feature type="chain" id="PRO_5024283662" description="Lipoprotein" evidence="1">
    <location>
        <begin position="22"/>
        <end position="312"/>
    </location>
</feature>
<accession>A0A5K7SBU3</accession>
<organism evidence="2 3">
    <name type="scientific">Aquipluma nitroreducens</name>
    <dbReference type="NCBI Taxonomy" id="2010828"/>
    <lineage>
        <taxon>Bacteria</taxon>
        <taxon>Pseudomonadati</taxon>
        <taxon>Bacteroidota</taxon>
        <taxon>Bacteroidia</taxon>
        <taxon>Marinilabiliales</taxon>
        <taxon>Prolixibacteraceae</taxon>
        <taxon>Aquipluma</taxon>
    </lineage>
</organism>
<evidence type="ECO:0000313" key="2">
    <source>
        <dbReference type="EMBL" id="BBE19038.1"/>
    </source>
</evidence>
<dbReference type="KEGG" id="anf:AQPE_3211"/>
<dbReference type="EMBL" id="AP018694">
    <property type="protein sequence ID" value="BBE19038.1"/>
    <property type="molecule type" value="Genomic_DNA"/>
</dbReference>
<feature type="signal peptide" evidence="1">
    <location>
        <begin position="1"/>
        <end position="21"/>
    </location>
</feature>
<evidence type="ECO:0000256" key="1">
    <source>
        <dbReference type="SAM" id="SignalP"/>
    </source>
</evidence>
<proteinExistence type="predicted"/>